<dbReference type="InterPro" id="IPR013762">
    <property type="entry name" value="Integrase-like_cat_sf"/>
</dbReference>
<dbReference type="GO" id="GO:0003677">
    <property type="term" value="F:DNA binding"/>
    <property type="evidence" value="ECO:0007669"/>
    <property type="project" value="InterPro"/>
</dbReference>
<dbReference type="GO" id="GO:0015074">
    <property type="term" value="P:DNA integration"/>
    <property type="evidence" value="ECO:0007669"/>
    <property type="project" value="InterPro"/>
</dbReference>
<gene>
    <name evidence="3" type="ORF">FDO65_19470</name>
</gene>
<evidence type="ECO:0000259" key="2">
    <source>
        <dbReference type="PROSITE" id="PS51898"/>
    </source>
</evidence>
<dbReference type="PANTHER" id="PTHR34605:SF4">
    <property type="entry name" value="DNA ADENINE METHYLTRANSFERASE"/>
    <property type="match status" value="1"/>
</dbReference>
<accession>A0A4U6QAT4</accession>
<proteinExistence type="predicted"/>
<dbReference type="RefSeq" id="WP_137451385.1">
    <property type="nucleotide sequence ID" value="NZ_SZZH01000006.1"/>
</dbReference>
<evidence type="ECO:0000256" key="1">
    <source>
        <dbReference type="ARBA" id="ARBA00023172"/>
    </source>
</evidence>
<name>A0A4U6QAT4_9ACTN</name>
<dbReference type="Gene3D" id="1.10.443.10">
    <property type="entry name" value="Intergrase catalytic core"/>
    <property type="match status" value="1"/>
</dbReference>
<dbReference type="Proteomes" id="UP000306985">
    <property type="component" value="Unassembled WGS sequence"/>
</dbReference>
<dbReference type="GO" id="GO:0006310">
    <property type="term" value="P:DNA recombination"/>
    <property type="evidence" value="ECO:0007669"/>
    <property type="project" value="UniProtKB-KW"/>
</dbReference>
<dbReference type="EMBL" id="SZZH01000006">
    <property type="protein sequence ID" value="TKV56999.1"/>
    <property type="molecule type" value="Genomic_DNA"/>
</dbReference>
<evidence type="ECO:0000313" key="4">
    <source>
        <dbReference type="Proteomes" id="UP000306985"/>
    </source>
</evidence>
<organism evidence="3 4">
    <name type="scientific">Nakamurella flava</name>
    <dbReference type="NCBI Taxonomy" id="2576308"/>
    <lineage>
        <taxon>Bacteria</taxon>
        <taxon>Bacillati</taxon>
        <taxon>Actinomycetota</taxon>
        <taxon>Actinomycetes</taxon>
        <taxon>Nakamurellales</taxon>
        <taxon>Nakamurellaceae</taxon>
        <taxon>Nakamurella</taxon>
    </lineage>
</organism>
<dbReference type="PANTHER" id="PTHR34605">
    <property type="entry name" value="PHAGE_INTEGRASE DOMAIN-CONTAINING PROTEIN"/>
    <property type="match status" value="1"/>
</dbReference>
<keyword evidence="4" id="KW-1185">Reference proteome</keyword>
<sequence length="294" mass="31863">MGGLDQPDPPGRWPPRARRSELVRRTLGGIKRQHGTRPSRRDPLLLTDLRALLGPIGQSFGGWPAGVAARRDAALMLLGFTLAARRSELTTLTLGDLTLHGDDGLHVLLRRSKTDQEGRGQVKAAPRGRNLATCTPCAVTRWVQLVHAADTATPTPDGRDGQRLALMPVLRRQIRPVPGDGHVCRDPLPTPADPTAPVFRVVHRTGRLYPRAMGGDAVNQVIARRAAAAGWPPEKIALLGGHSLRSGFITEGFRAGGDPAAIMRQTGHRNPAQLETYRREHSPLVGNIVQQLDL</sequence>
<feature type="domain" description="Tyr recombinase" evidence="2">
    <location>
        <begin position="39"/>
        <end position="293"/>
    </location>
</feature>
<protein>
    <submittedName>
        <fullName evidence="3">Integrase</fullName>
    </submittedName>
</protein>
<comment type="caution">
    <text evidence="3">The sequence shown here is derived from an EMBL/GenBank/DDBJ whole genome shotgun (WGS) entry which is preliminary data.</text>
</comment>
<dbReference type="InterPro" id="IPR052925">
    <property type="entry name" value="Phage_Integrase-like_Recomb"/>
</dbReference>
<dbReference type="AlphaFoldDB" id="A0A4U6QAT4"/>
<keyword evidence="1" id="KW-0233">DNA recombination</keyword>
<dbReference type="InterPro" id="IPR002104">
    <property type="entry name" value="Integrase_catalytic"/>
</dbReference>
<evidence type="ECO:0000313" key="3">
    <source>
        <dbReference type="EMBL" id="TKV56999.1"/>
    </source>
</evidence>
<dbReference type="InterPro" id="IPR011010">
    <property type="entry name" value="DNA_brk_join_enz"/>
</dbReference>
<dbReference type="OrthoDB" id="9815875at2"/>
<dbReference type="SUPFAM" id="SSF56349">
    <property type="entry name" value="DNA breaking-rejoining enzymes"/>
    <property type="match status" value="1"/>
</dbReference>
<dbReference type="PROSITE" id="PS51898">
    <property type="entry name" value="TYR_RECOMBINASE"/>
    <property type="match status" value="1"/>
</dbReference>
<reference evidence="3 4" key="1">
    <citation type="submission" date="2019-05" db="EMBL/GenBank/DDBJ databases">
        <title>Nakamurella sp. N5BH11, whole genome shotgun sequence.</title>
        <authorList>
            <person name="Tuo L."/>
        </authorList>
    </citation>
    <scope>NUCLEOTIDE SEQUENCE [LARGE SCALE GENOMIC DNA]</scope>
    <source>
        <strain evidence="3 4">N5BH11</strain>
    </source>
</reference>